<organism evidence="3 4">
    <name type="scientific">Vespula germanica</name>
    <name type="common">German yellow jacket</name>
    <name type="synonym">Paravespula germanica</name>
    <dbReference type="NCBI Taxonomy" id="30212"/>
    <lineage>
        <taxon>Eukaryota</taxon>
        <taxon>Metazoa</taxon>
        <taxon>Ecdysozoa</taxon>
        <taxon>Arthropoda</taxon>
        <taxon>Hexapoda</taxon>
        <taxon>Insecta</taxon>
        <taxon>Pterygota</taxon>
        <taxon>Neoptera</taxon>
        <taxon>Endopterygota</taxon>
        <taxon>Hymenoptera</taxon>
        <taxon>Apocrita</taxon>
        <taxon>Aculeata</taxon>
        <taxon>Vespoidea</taxon>
        <taxon>Vespidae</taxon>
        <taxon>Vespinae</taxon>
        <taxon>Vespula</taxon>
    </lineage>
</organism>
<feature type="region of interest" description="Disordered" evidence="1">
    <location>
        <begin position="1"/>
        <end position="33"/>
    </location>
</feature>
<accession>A0A834U6Z9</accession>
<evidence type="ECO:0000313" key="3">
    <source>
        <dbReference type="EMBL" id="KAF7419059.1"/>
    </source>
</evidence>
<gene>
    <name evidence="3" type="ORF">HZH68_001712</name>
</gene>
<dbReference type="Proteomes" id="UP000617340">
    <property type="component" value="Unassembled WGS sequence"/>
</dbReference>
<evidence type="ECO:0000256" key="1">
    <source>
        <dbReference type="SAM" id="MobiDB-lite"/>
    </source>
</evidence>
<protein>
    <submittedName>
        <fullName evidence="3">Uncharacterized protein</fullName>
    </submittedName>
</protein>
<evidence type="ECO:0000256" key="2">
    <source>
        <dbReference type="SAM" id="Phobius"/>
    </source>
</evidence>
<feature type="transmembrane region" description="Helical" evidence="2">
    <location>
        <begin position="38"/>
        <end position="61"/>
    </location>
</feature>
<keyword evidence="4" id="KW-1185">Reference proteome</keyword>
<reference evidence="3" key="1">
    <citation type="journal article" date="2020" name="G3 (Bethesda)">
        <title>High-Quality Assemblies for Three Invasive Social Wasps from the &lt;i&gt;Vespula&lt;/i&gt; Genus.</title>
        <authorList>
            <person name="Harrop T.W.R."/>
            <person name="Guhlin J."/>
            <person name="McLaughlin G.M."/>
            <person name="Permina E."/>
            <person name="Stockwell P."/>
            <person name="Gilligan J."/>
            <person name="Le Lec M.F."/>
            <person name="Gruber M.A.M."/>
            <person name="Quinn O."/>
            <person name="Lovegrove M."/>
            <person name="Duncan E.J."/>
            <person name="Remnant E.J."/>
            <person name="Van Eeckhoven J."/>
            <person name="Graham B."/>
            <person name="Knapp R.A."/>
            <person name="Langford K.W."/>
            <person name="Kronenberg Z."/>
            <person name="Press M.O."/>
            <person name="Eacker S.M."/>
            <person name="Wilson-Rankin E.E."/>
            <person name="Purcell J."/>
            <person name="Lester P.J."/>
            <person name="Dearden P.K."/>
        </authorList>
    </citation>
    <scope>NUCLEOTIDE SEQUENCE</scope>
    <source>
        <strain evidence="3">Linc-1</strain>
    </source>
</reference>
<comment type="caution">
    <text evidence="3">The sequence shown here is derived from an EMBL/GenBank/DDBJ whole genome shotgun (WGS) entry which is preliminary data.</text>
</comment>
<proteinExistence type="predicted"/>
<dbReference type="EMBL" id="JACSDZ010000001">
    <property type="protein sequence ID" value="KAF7419059.1"/>
    <property type="molecule type" value="Genomic_DNA"/>
</dbReference>
<keyword evidence="2" id="KW-1133">Transmembrane helix</keyword>
<keyword evidence="2" id="KW-0472">Membrane</keyword>
<keyword evidence="2" id="KW-0812">Transmembrane</keyword>
<dbReference type="AlphaFoldDB" id="A0A834U6Z9"/>
<sequence length="103" mass="10263">MRAITEGGEGGGVCGVKEGRAGGGGGGGGERPEDSKTLVVVVVVVIIIVIVVVVVVAHKFASYSMNENRKSSSKWIDQSGSGGRSYFVGGASCGQCGETGTGN</sequence>
<evidence type="ECO:0000313" key="4">
    <source>
        <dbReference type="Proteomes" id="UP000617340"/>
    </source>
</evidence>
<name>A0A834U6Z9_VESGE</name>